<dbReference type="RefSeq" id="XP_002508008.1">
    <property type="nucleotide sequence ID" value="XM_002507962.1"/>
</dbReference>
<keyword evidence="8" id="KW-0238">DNA-binding</keyword>
<feature type="domain" description="SAP" evidence="13">
    <location>
        <begin position="744"/>
        <end position="778"/>
    </location>
</feature>
<dbReference type="PROSITE" id="PS50800">
    <property type="entry name" value="SAP"/>
    <property type="match status" value="1"/>
</dbReference>
<reference evidence="14 15" key="1">
    <citation type="journal article" date="2009" name="Science">
        <title>Green evolution and dynamic adaptations revealed by genomes of the marine picoeukaryotes Micromonas.</title>
        <authorList>
            <person name="Worden A.Z."/>
            <person name="Lee J.H."/>
            <person name="Mock T."/>
            <person name="Rouze P."/>
            <person name="Simmons M.P."/>
            <person name="Aerts A.L."/>
            <person name="Allen A.E."/>
            <person name="Cuvelier M.L."/>
            <person name="Derelle E."/>
            <person name="Everett M.V."/>
            <person name="Foulon E."/>
            <person name="Grimwood J."/>
            <person name="Gundlach H."/>
            <person name="Henrissat B."/>
            <person name="Napoli C."/>
            <person name="McDonald S.M."/>
            <person name="Parker M.S."/>
            <person name="Rombauts S."/>
            <person name="Salamov A."/>
            <person name="Von Dassow P."/>
            <person name="Badger J.H."/>
            <person name="Coutinho P.M."/>
            <person name="Demir E."/>
            <person name="Dubchak I."/>
            <person name="Gentemann C."/>
            <person name="Eikrem W."/>
            <person name="Gready J.E."/>
            <person name="John U."/>
            <person name="Lanier W."/>
            <person name="Lindquist E.A."/>
            <person name="Lucas S."/>
            <person name="Mayer K.F."/>
            <person name="Moreau H."/>
            <person name="Not F."/>
            <person name="Otillar R."/>
            <person name="Panaud O."/>
            <person name="Pangilinan J."/>
            <person name="Paulsen I."/>
            <person name="Piegu B."/>
            <person name="Poliakov A."/>
            <person name="Robbens S."/>
            <person name="Schmutz J."/>
            <person name="Toulza E."/>
            <person name="Wyss T."/>
            <person name="Zelensky A."/>
            <person name="Zhou K."/>
            <person name="Armbrust E.V."/>
            <person name="Bhattacharya D."/>
            <person name="Goodenough U.W."/>
            <person name="Van de Peer Y."/>
            <person name="Grigoriev I.V."/>
        </authorList>
    </citation>
    <scope>NUCLEOTIDE SEQUENCE [LARGE SCALE GENOMIC DNA]</scope>
    <source>
        <strain evidence="15">RCC299 / NOUM17</strain>
    </source>
</reference>
<keyword evidence="9" id="KW-0233">DNA recombination</keyword>
<dbReference type="GO" id="GO:0006303">
    <property type="term" value="P:double-strand break repair via nonhomologous end joining"/>
    <property type="evidence" value="ECO:0007669"/>
    <property type="project" value="InterPro"/>
</dbReference>
<dbReference type="SUPFAM" id="SSF100939">
    <property type="entry name" value="SPOC domain-like"/>
    <property type="match status" value="1"/>
</dbReference>
<keyword evidence="3" id="KW-0547">Nucleotide-binding</keyword>
<name>C1FGI7_MICCC</name>
<dbReference type="PIRSF" id="PIRSF003033">
    <property type="entry name" value="Ku70"/>
    <property type="match status" value="1"/>
</dbReference>
<evidence type="ECO:0000256" key="8">
    <source>
        <dbReference type="ARBA" id="ARBA00023125"/>
    </source>
</evidence>
<dbReference type="InterPro" id="IPR036465">
    <property type="entry name" value="vWFA_dom_sf"/>
</dbReference>
<comment type="similarity">
    <text evidence="2">Belongs to the ku70 family.</text>
</comment>
<comment type="subcellular location">
    <subcellularLocation>
        <location evidence="1">Nucleus</location>
    </subcellularLocation>
</comment>
<dbReference type="GO" id="GO:0003684">
    <property type="term" value="F:damaged DNA binding"/>
    <property type="evidence" value="ECO:0007669"/>
    <property type="project" value="InterPro"/>
</dbReference>
<dbReference type="Proteomes" id="UP000002009">
    <property type="component" value="Chromosome 8"/>
</dbReference>
<feature type="region of interest" description="Disordered" evidence="12">
    <location>
        <begin position="331"/>
        <end position="356"/>
    </location>
</feature>
<dbReference type="Pfam" id="PF03731">
    <property type="entry name" value="Ku_N"/>
    <property type="match status" value="1"/>
</dbReference>
<dbReference type="Pfam" id="PF02735">
    <property type="entry name" value="Ku"/>
    <property type="match status" value="1"/>
</dbReference>
<evidence type="ECO:0000313" key="14">
    <source>
        <dbReference type="EMBL" id="ACO69266.1"/>
    </source>
</evidence>
<evidence type="ECO:0000256" key="5">
    <source>
        <dbReference type="ARBA" id="ARBA00022801"/>
    </source>
</evidence>
<feature type="compositionally biased region" description="Acidic residues" evidence="12">
    <location>
        <begin position="10"/>
        <end position="19"/>
    </location>
</feature>
<dbReference type="AlphaFoldDB" id="C1FGI7"/>
<dbReference type="InterPro" id="IPR006165">
    <property type="entry name" value="Ku70"/>
</dbReference>
<evidence type="ECO:0000256" key="9">
    <source>
        <dbReference type="ARBA" id="ARBA00023172"/>
    </source>
</evidence>
<sequence>MASSWRNIQDEDDDEEEEFRPEVRPTSTITSNPRGGSENPRAPPDPDPNDARPRGGVPTFLPPSSDDRGLTERPPPAPQPPQSDRESIVFLIDASPAMFLPAPASIAASGDNRVATHTTAGGSSRSFVDVAVDCARSVLRSRIVSTPNDRQGVAFFATTNARGTADDAGAGAGGGARENVWVEQRMNVPSARRIQDLADLVGADGNRRLREKIGVEGGEENTDGGGDGNRTRDGVASYYDALLRAHHVAREMLNDHAPGAKVRKRLLLFTNRDAPLAGGTGEDGRELISAWREFRDVHRIDVTLYSLPYTAGGGDGYSDFDPAVFYENLTARDDDDDDEGRGANPDDRNPEPSGRELVPYAGGHELVACSADRIDGLSATFQKKSRKRRRVRTASLRFGSDENDAIAVALFAPAAEAKKPKAVNVHAKDLTELHAETRHIASADGAYVSRENLTRRFVDLGDSAGRAILTPADVADARRACDREGIHLLGFRPRGAIGRWARTSKPARLMVPEEESRQAGSTAAFTALCEAMVAKDRVAIAAYARTDDRFAGVRCVALVPCVEAAEAADDDDDDDDDANDLKIIGLHVVDLPYLDDVRHPELAHATGGVVAGPDAIAAAEAAIEANRVDHYSPLDVPNPSLSRHYRALEIQALDRAWTESDELEAGDVTKPPDAAELEKLGIKEKMIAFKAAVYGTNHDAEALEDAAAGPGVKRSGAGAGKLGSGLGQTLADIDFRALAAANDLERVTVAKLKEFCAANGLAVGGAKAALCERIKDHLLG</sequence>
<evidence type="ECO:0000256" key="3">
    <source>
        <dbReference type="ARBA" id="ARBA00022741"/>
    </source>
</evidence>
<dbReference type="GO" id="GO:0003690">
    <property type="term" value="F:double-stranded DNA binding"/>
    <property type="evidence" value="ECO:0007669"/>
    <property type="project" value="TreeGrafter"/>
</dbReference>
<gene>
    <name evidence="14" type="ORF">MICPUN_60892</name>
</gene>
<evidence type="ECO:0000313" key="15">
    <source>
        <dbReference type="Proteomes" id="UP000002009"/>
    </source>
</evidence>
<keyword evidence="15" id="KW-1185">Reference proteome</keyword>
<dbReference type="GO" id="GO:0006310">
    <property type="term" value="P:DNA recombination"/>
    <property type="evidence" value="ECO:0007669"/>
    <property type="project" value="UniProtKB-KW"/>
</dbReference>
<protein>
    <recommendedName>
        <fullName evidence="13">SAP domain-containing protein</fullName>
    </recommendedName>
</protein>
<dbReference type="OrthoDB" id="3249161at2759"/>
<accession>C1FGI7</accession>
<dbReference type="PANTHER" id="PTHR12604:SF2">
    <property type="entry name" value="X-RAY REPAIR CROSS-COMPLEMENTING PROTEIN 6"/>
    <property type="match status" value="1"/>
</dbReference>
<dbReference type="SMART" id="SM00559">
    <property type="entry name" value="Ku78"/>
    <property type="match status" value="1"/>
</dbReference>
<feature type="compositionally biased region" description="Polar residues" evidence="12">
    <location>
        <begin position="25"/>
        <end position="34"/>
    </location>
</feature>
<feature type="compositionally biased region" description="Basic and acidic residues" evidence="12">
    <location>
        <begin position="340"/>
        <end position="354"/>
    </location>
</feature>
<feature type="region of interest" description="Disordered" evidence="12">
    <location>
        <begin position="1"/>
        <end position="84"/>
    </location>
</feature>
<dbReference type="Gene3D" id="4.10.970.10">
    <property type="entry name" value="Ku70, bridge and pillars"/>
    <property type="match status" value="1"/>
</dbReference>
<evidence type="ECO:0000256" key="11">
    <source>
        <dbReference type="ARBA" id="ARBA00023242"/>
    </source>
</evidence>
<dbReference type="GO" id="GO:0042162">
    <property type="term" value="F:telomeric DNA binding"/>
    <property type="evidence" value="ECO:0007669"/>
    <property type="project" value="InterPro"/>
</dbReference>
<keyword evidence="6" id="KW-0347">Helicase</keyword>
<dbReference type="FunCoup" id="C1FGI7">
    <property type="interactions" value="1879"/>
</dbReference>
<evidence type="ECO:0000256" key="12">
    <source>
        <dbReference type="SAM" id="MobiDB-lite"/>
    </source>
</evidence>
<organism evidence="14 15">
    <name type="scientific">Micromonas commoda (strain RCC299 / NOUM17 / CCMP2709)</name>
    <name type="common">Picoplanktonic green alga</name>
    <dbReference type="NCBI Taxonomy" id="296587"/>
    <lineage>
        <taxon>Eukaryota</taxon>
        <taxon>Viridiplantae</taxon>
        <taxon>Chlorophyta</taxon>
        <taxon>Mamiellophyceae</taxon>
        <taxon>Mamiellales</taxon>
        <taxon>Mamiellaceae</taxon>
        <taxon>Micromonas</taxon>
    </lineage>
</organism>
<dbReference type="InterPro" id="IPR005161">
    <property type="entry name" value="Ku_N"/>
</dbReference>
<dbReference type="GO" id="GO:0016787">
    <property type="term" value="F:hydrolase activity"/>
    <property type="evidence" value="ECO:0007669"/>
    <property type="project" value="UniProtKB-KW"/>
</dbReference>
<dbReference type="SUPFAM" id="SSF53300">
    <property type="entry name" value="vWA-like"/>
    <property type="match status" value="1"/>
</dbReference>
<dbReference type="Pfam" id="PF03730">
    <property type="entry name" value="Ku_C"/>
    <property type="match status" value="1"/>
</dbReference>
<dbReference type="GO" id="GO:0000723">
    <property type="term" value="P:telomere maintenance"/>
    <property type="evidence" value="ECO:0007669"/>
    <property type="project" value="InterPro"/>
</dbReference>
<dbReference type="SUPFAM" id="SSF68906">
    <property type="entry name" value="SAP domain"/>
    <property type="match status" value="1"/>
</dbReference>
<dbReference type="Pfam" id="PF02037">
    <property type="entry name" value="SAP"/>
    <property type="match status" value="1"/>
</dbReference>
<evidence type="ECO:0000256" key="4">
    <source>
        <dbReference type="ARBA" id="ARBA00022763"/>
    </source>
</evidence>
<dbReference type="STRING" id="296587.C1FGI7"/>
<dbReference type="GO" id="GO:0043564">
    <property type="term" value="C:Ku70:Ku80 complex"/>
    <property type="evidence" value="ECO:0007669"/>
    <property type="project" value="InterPro"/>
</dbReference>
<dbReference type="InterPro" id="IPR005160">
    <property type="entry name" value="Ku_C"/>
</dbReference>
<dbReference type="SMART" id="SM00513">
    <property type="entry name" value="SAP"/>
    <property type="match status" value="1"/>
</dbReference>
<dbReference type="Gene3D" id="1.10.720.30">
    <property type="entry name" value="SAP domain"/>
    <property type="match status" value="1"/>
</dbReference>
<dbReference type="CDD" id="cd00594">
    <property type="entry name" value="KU"/>
    <property type="match status" value="1"/>
</dbReference>
<keyword evidence="5" id="KW-0378">Hydrolase</keyword>
<dbReference type="KEGG" id="mis:MICPUN_60892"/>
<evidence type="ECO:0000259" key="13">
    <source>
        <dbReference type="PROSITE" id="PS50800"/>
    </source>
</evidence>
<dbReference type="EMBL" id="CP001575">
    <property type="protein sequence ID" value="ACO69266.1"/>
    <property type="molecule type" value="Genomic_DNA"/>
</dbReference>
<dbReference type="OMA" id="YKLECQI"/>
<dbReference type="GO" id="GO:0003678">
    <property type="term" value="F:DNA helicase activity"/>
    <property type="evidence" value="ECO:0007669"/>
    <property type="project" value="InterPro"/>
</dbReference>
<dbReference type="InterPro" id="IPR027388">
    <property type="entry name" value="Ku70_bridge/pillars_dom_sf"/>
</dbReference>
<evidence type="ECO:0000256" key="6">
    <source>
        <dbReference type="ARBA" id="ARBA00022806"/>
    </source>
</evidence>
<dbReference type="Gene3D" id="2.40.290.10">
    <property type="match status" value="1"/>
</dbReference>
<evidence type="ECO:0000256" key="1">
    <source>
        <dbReference type="ARBA" id="ARBA00004123"/>
    </source>
</evidence>
<evidence type="ECO:0000256" key="10">
    <source>
        <dbReference type="ARBA" id="ARBA00023204"/>
    </source>
</evidence>
<dbReference type="Gene3D" id="1.10.1600.10">
    <property type="match status" value="1"/>
</dbReference>
<dbReference type="InParanoid" id="C1FGI7"/>
<evidence type="ECO:0000256" key="7">
    <source>
        <dbReference type="ARBA" id="ARBA00022840"/>
    </source>
</evidence>
<dbReference type="GO" id="GO:0005524">
    <property type="term" value="F:ATP binding"/>
    <property type="evidence" value="ECO:0007669"/>
    <property type="project" value="UniProtKB-KW"/>
</dbReference>
<evidence type="ECO:0000256" key="2">
    <source>
        <dbReference type="ARBA" id="ARBA00005240"/>
    </source>
</evidence>
<dbReference type="InterPro" id="IPR036361">
    <property type="entry name" value="SAP_dom_sf"/>
</dbReference>
<keyword evidence="7" id="KW-0067">ATP-binding</keyword>
<keyword evidence="10" id="KW-0234">DNA repair</keyword>
<dbReference type="InterPro" id="IPR016194">
    <property type="entry name" value="SPOC-like_C_dom_sf"/>
</dbReference>
<keyword evidence="11" id="KW-0539">Nucleus</keyword>
<dbReference type="eggNOG" id="KOG2327">
    <property type="taxonomic scope" value="Eukaryota"/>
</dbReference>
<dbReference type="InterPro" id="IPR006164">
    <property type="entry name" value="DNA_bd_Ku70/Ku80"/>
</dbReference>
<dbReference type="PANTHER" id="PTHR12604">
    <property type="entry name" value="KU AUTOANTIGEN DNA HELICASE"/>
    <property type="match status" value="1"/>
</dbReference>
<dbReference type="GeneID" id="8245926"/>
<keyword evidence="4" id="KW-0227">DNA damage</keyword>
<proteinExistence type="inferred from homology"/>
<dbReference type="Gene3D" id="3.40.50.410">
    <property type="entry name" value="von Willebrand factor, type A domain"/>
    <property type="match status" value="1"/>
</dbReference>
<dbReference type="InterPro" id="IPR003034">
    <property type="entry name" value="SAP_dom"/>
</dbReference>